<protein>
    <submittedName>
        <fullName evidence="1">Uncharacterized protein</fullName>
    </submittedName>
</protein>
<evidence type="ECO:0000313" key="2">
    <source>
        <dbReference type="Proteomes" id="UP001162131"/>
    </source>
</evidence>
<evidence type="ECO:0000313" key="1">
    <source>
        <dbReference type="EMBL" id="CAG9333415.1"/>
    </source>
</evidence>
<name>A0AAU9KJ95_9CILI</name>
<reference evidence="1" key="1">
    <citation type="submission" date="2021-09" db="EMBL/GenBank/DDBJ databases">
        <authorList>
            <consortium name="AG Swart"/>
            <person name="Singh M."/>
            <person name="Singh A."/>
            <person name="Seah K."/>
            <person name="Emmerich C."/>
        </authorList>
    </citation>
    <scope>NUCLEOTIDE SEQUENCE</scope>
    <source>
        <strain evidence="1">ATCC30299</strain>
    </source>
</reference>
<gene>
    <name evidence="1" type="ORF">BSTOLATCC_MIC58228</name>
</gene>
<comment type="caution">
    <text evidence="1">The sequence shown here is derived from an EMBL/GenBank/DDBJ whole genome shotgun (WGS) entry which is preliminary data.</text>
</comment>
<accession>A0AAU9KJ95</accession>
<organism evidence="1 2">
    <name type="scientific">Blepharisma stoltei</name>
    <dbReference type="NCBI Taxonomy" id="1481888"/>
    <lineage>
        <taxon>Eukaryota</taxon>
        <taxon>Sar</taxon>
        <taxon>Alveolata</taxon>
        <taxon>Ciliophora</taxon>
        <taxon>Postciliodesmatophora</taxon>
        <taxon>Heterotrichea</taxon>
        <taxon>Heterotrichida</taxon>
        <taxon>Blepharismidae</taxon>
        <taxon>Blepharisma</taxon>
    </lineage>
</organism>
<dbReference type="EMBL" id="CAJZBQ010000056">
    <property type="protein sequence ID" value="CAG9333415.1"/>
    <property type="molecule type" value="Genomic_DNA"/>
</dbReference>
<dbReference type="Proteomes" id="UP001162131">
    <property type="component" value="Unassembled WGS sequence"/>
</dbReference>
<sequence>MQSIPQLKRLEDFELPKYQNSCPQPKGVRRYHVHKNFVSSEYALAQDDYSNYLKRILKLDSSPTPSLSYRSPTHMSTQSTTTDDYYKNEIPTRSVSSLEKPVTIIKVKDSGIQTEIFEQKNESSSDEEEEYRERLSRIRESRSLNQLPNINTQEPPSKLLQPHLNLSSPVRTPYSNTMNPYATPKNINPFIDYGKLPAFQQPLYSHNHPKLHPDNPIVGYGRDAYKYTPRKMSNFGTMMVKPNSFR</sequence>
<keyword evidence="2" id="KW-1185">Reference proteome</keyword>
<proteinExistence type="predicted"/>
<dbReference type="AlphaFoldDB" id="A0AAU9KJ95"/>